<feature type="transmembrane region" description="Helical" evidence="9">
    <location>
        <begin position="152"/>
        <end position="172"/>
    </location>
</feature>
<dbReference type="PROSITE" id="PS00211">
    <property type="entry name" value="ABC_TRANSPORTER_1"/>
    <property type="match status" value="1"/>
</dbReference>
<dbReference type="GO" id="GO:0016887">
    <property type="term" value="F:ATP hydrolysis activity"/>
    <property type="evidence" value="ECO:0007669"/>
    <property type="project" value="InterPro"/>
</dbReference>
<dbReference type="CDD" id="cd18547">
    <property type="entry name" value="ABC_6TM_Tm288_like"/>
    <property type="match status" value="1"/>
</dbReference>
<evidence type="ECO:0000259" key="11">
    <source>
        <dbReference type="PROSITE" id="PS50929"/>
    </source>
</evidence>
<dbReference type="InterPro" id="IPR011527">
    <property type="entry name" value="ABC1_TM_dom"/>
</dbReference>
<gene>
    <name evidence="12" type="ordered locus">Slin_1095</name>
</gene>
<dbReference type="InterPro" id="IPR039421">
    <property type="entry name" value="Type_1_exporter"/>
</dbReference>
<dbReference type="PROSITE" id="PS50929">
    <property type="entry name" value="ABC_TM1F"/>
    <property type="match status" value="1"/>
</dbReference>
<dbReference type="Gene3D" id="1.20.1560.10">
    <property type="entry name" value="ABC transporter type 1, transmembrane domain"/>
    <property type="match status" value="1"/>
</dbReference>
<evidence type="ECO:0000256" key="7">
    <source>
        <dbReference type="ARBA" id="ARBA00023136"/>
    </source>
</evidence>
<feature type="transmembrane region" description="Helical" evidence="9">
    <location>
        <begin position="178"/>
        <end position="198"/>
    </location>
</feature>
<dbReference type="Proteomes" id="UP000002028">
    <property type="component" value="Chromosome"/>
</dbReference>
<dbReference type="FunFam" id="3.40.50.300:FF:000604">
    <property type="entry name" value="ABC transporter B family member 28"/>
    <property type="match status" value="1"/>
</dbReference>
<dbReference type="SUPFAM" id="SSF90123">
    <property type="entry name" value="ABC transporter transmembrane region"/>
    <property type="match status" value="1"/>
</dbReference>
<dbReference type="EMBL" id="CP001769">
    <property type="protein sequence ID" value="ADB37146.1"/>
    <property type="molecule type" value="Genomic_DNA"/>
</dbReference>
<keyword evidence="2" id="KW-0813">Transport</keyword>
<evidence type="ECO:0000256" key="8">
    <source>
        <dbReference type="ARBA" id="ARBA00040960"/>
    </source>
</evidence>
<organism evidence="12 13">
    <name type="scientific">Spirosoma linguale (strain ATCC 33905 / DSM 74 / LMG 10896 / Claus 1)</name>
    <dbReference type="NCBI Taxonomy" id="504472"/>
    <lineage>
        <taxon>Bacteria</taxon>
        <taxon>Pseudomonadati</taxon>
        <taxon>Bacteroidota</taxon>
        <taxon>Cytophagia</taxon>
        <taxon>Cytophagales</taxon>
        <taxon>Cytophagaceae</taxon>
        <taxon>Spirosoma</taxon>
    </lineage>
</organism>
<evidence type="ECO:0000256" key="5">
    <source>
        <dbReference type="ARBA" id="ARBA00022840"/>
    </source>
</evidence>
<dbReference type="PROSITE" id="PS50893">
    <property type="entry name" value="ABC_TRANSPORTER_2"/>
    <property type="match status" value="1"/>
</dbReference>
<dbReference type="InterPro" id="IPR036640">
    <property type="entry name" value="ABC1_TM_sf"/>
</dbReference>
<dbReference type="AlphaFoldDB" id="D2QK24"/>
<feature type="domain" description="ABC transmembrane type-1" evidence="11">
    <location>
        <begin position="37"/>
        <end position="318"/>
    </location>
</feature>
<evidence type="ECO:0000256" key="9">
    <source>
        <dbReference type="SAM" id="Phobius"/>
    </source>
</evidence>
<evidence type="ECO:0000256" key="2">
    <source>
        <dbReference type="ARBA" id="ARBA00022448"/>
    </source>
</evidence>
<dbReference type="Pfam" id="PF00664">
    <property type="entry name" value="ABC_membrane"/>
    <property type="match status" value="1"/>
</dbReference>
<feature type="transmembrane region" description="Helical" evidence="9">
    <location>
        <begin position="273"/>
        <end position="300"/>
    </location>
</feature>
<dbReference type="SUPFAM" id="SSF52540">
    <property type="entry name" value="P-loop containing nucleoside triphosphate hydrolases"/>
    <property type="match status" value="1"/>
</dbReference>
<proteinExistence type="predicted"/>
<reference evidence="12 13" key="1">
    <citation type="journal article" date="2010" name="Stand. Genomic Sci.">
        <title>Complete genome sequence of Spirosoma linguale type strain (1).</title>
        <authorList>
            <person name="Lail K."/>
            <person name="Sikorski J."/>
            <person name="Saunders E."/>
            <person name="Lapidus A."/>
            <person name="Glavina Del Rio T."/>
            <person name="Copeland A."/>
            <person name="Tice H."/>
            <person name="Cheng J.-F."/>
            <person name="Lucas S."/>
            <person name="Nolan M."/>
            <person name="Bruce D."/>
            <person name="Goodwin L."/>
            <person name="Pitluck S."/>
            <person name="Ivanova N."/>
            <person name="Mavromatis K."/>
            <person name="Ovchinnikova G."/>
            <person name="Pati A."/>
            <person name="Chen A."/>
            <person name="Palaniappan K."/>
            <person name="Land M."/>
            <person name="Hauser L."/>
            <person name="Chang Y.-J."/>
            <person name="Jeffries C.D."/>
            <person name="Chain P."/>
            <person name="Brettin T."/>
            <person name="Detter J.C."/>
            <person name="Schuetze A."/>
            <person name="Rohde M."/>
            <person name="Tindall B.J."/>
            <person name="Goeker M."/>
            <person name="Bristow J."/>
            <person name="Eisen J.A."/>
            <person name="Markowitz V."/>
            <person name="Hugenholtz P."/>
            <person name="Kyrpides N.C."/>
            <person name="Klenk H.-P."/>
            <person name="Chen F."/>
        </authorList>
    </citation>
    <scope>NUCLEOTIDE SEQUENCE [LARGE SCALE GENOMIC DNA]</scope>
    <source>
        <strain evidence="13">ATCC 33905 / DSM 74 / LMG 10896 / Claus 1</strain>
    </source>
</reference>
<protein>
    <recommendedName>
        <fullName evidence="8">Multidrug resistance-like ATP-binding protein MdlB</fullName>
    </recommendedName>
</protein>
<sequence>MKYDLNQAIGPKQEKNATYKALRKLLALINDEQQRLILALVAILINSSLTLVSPVLIGRTIDNYVQKKDYNGILLNAGILLGIYIVAFVTNYVQTRLMGGIGQRTLFKLRNAVFNKLQELPVAFFTQNKAGDLISRINNDTDKLNQFFSQSLMQFVGSIFIMTGAGLFLLFIKLPLGAAALSPAILMWVFTQATSAWVKRKNAANLKSVGNLSAEIQENLNNFKVIIAFNRRDYFRKRFDEANEQSYRTAVGAGLANNVFTPVIGMAANLGQLIVLTFGIYLISTGSFTVGLLISFFSYVNNFYNPLRQLAALWANFQVALAAWDRISHLLAMQTDLLPVGSTLPVQTSALLSFQHVSFSYPDGKEVLHDISFDLARGKTYALVGPTGGGKTTTASLIARLYDPTSGTIVLDGNDIRSYTPEERTRKIGFILQEPFLFTGTVRENILYGNESYQTYTNEQLAEVIQESNLDNLVDRFDEGLDTKVQNGGDAISLGQKQLIAFIRAVLRNPDLLILDEATANVDTVTEQLLDEILRKLPEKTTRIIIAHRLNTIESADEIFFVNSGQVTQAGSLNDAVTMLLDGKRVS</sequence>
<evidence type="ECO:0000259" key="10">
    <source>
        <dbReference type="PROSITE" id="PS50893"/>
    </source>
</evidence>
<evidence type="ECO:0000256" key="4">
    <source>
        <dbReference type="ARBA" id="ARBA00022741"/>
    </source>
</evidence>
<feature type="transmembrane region" description="Helical" evidence="9">
    <location>
        <begin position="73"/>
        <end position="93"/>
    </location>
</feature>
<dbReference type="PANTHER" id="PTHR43394:SF1">
    <property type="entry name" value="ATP-BINDING CASSETTE SUB-FAMILY B MEMBER 10, MITOCHONDRIAL"/>
    <property type="match status" value="1"/>
</dbReference>
<keyword evidence="6 9" id="KW-1133">Transmembrane helix</keyword>
<dbReference type="InterPro" id="IPR017871">
    <property type="entry name" value="ABC_transporter-like_CS"/>
</dbReference>
<evidence type="ECO:0000313" key="13">
    <source>
        <dbReference type="Proteomes" id="UP000002028"/>
    </source>
</evidence>
<dbReference type="GO" id="GO:0015421">
    <property type="term" value="F:ABC-type oligopeptide transporter activity"/>
    <property type="evidence" value="ECO:0007669"/>
    <property type="project" value="TreeGrafter"/>
</dbReference>
<comment type="subcellular location">
    <subcellularLocation>
        <location evidence="1">Cell membrane</location>
        <topology evidence="1">Multi-pass membrane protein</topology>
    </subcellularLocation>
</comment>
<dbReference type="RefSeq" id="WP_012925697.1">
    <property type="nucleotide sequence ID" value="NC_013730.1"/>
</dbReference>
<dbReference type="Gene3D" id="3.40.50.300">
    <property type="entry name" value="P-loop containing nucleotide triphosphate hydrolases"/>
    <property type="match status" value="1"/>
</dbReference>
<dbReference type="KEGG" id="sli:Slin_1095"/>
<keyword evidence="5" id="KW-0067">ATP-binding</keyword>
<accession>D2QK24</accession>
<evidence type="ECO:0000256" key="3">
    <source>
        <dbReference type="ARBA" id="ARBA00022692"/>
    </source>
</evidence>
<keyword evidence="3 9" id="KW-0812">Transmembrane</keyword>
<dbReference type="GO" id="GO:0005524">
    <property type="term" value="F:ATP binding"/>
    <property type="evidence" value="ECO:0007669"/>
    <property type="project" value="UniProtKB-KW"/>
</dbReference>
<keyword evidence="13" id="KW-1185">Reference proteome</keyword>
<dbReference type="PANTHER" id="PTHR43394">
    <property type="entry name" value="ATP-DEPENDENT PERMEASE MDL1, MITOCHONDRIAL"/>
    <property type="match status" value="1"/>
</dbReference>
<dbReference type="InterPro" id="IPR003593">
    <property type="entry name" value="AAA+_ATPase"/>
</dbReference>
<dbReference type="SMART" id="SM00382">
    <property type="entry name" value="AAA"/>
    <property type="match status" value="1"/>
</dbReference>
<keyword evidence="7 9" id="KW-0472">Membrane</keyword>
<feature type="transmembrane region" description="Helical" evidence="9">
    <location>
        <begin position="36"/>
        <end position="61"/>
    </location>
</feature>
<dbReference type="InterPro" id="IPR003439">
    <property type="entry name" value="ABC_transporter-like_ATP-bd"/>
</dbReference>
<evidence type="ECO:0000256" key="1">
    <source>
        <dbReference type="ARBA" id="ARBA00004651"/>
    </source>
</evidence>
<evidence type="ECO:0000256" key="6">
    <source>
        <dbReference type="ARBA" id="ARBA00022989"/>
    </source>
</evidence>
<dbReference type="InterPro" id="IPR027417">
    <property type="entry name" value="P-loop_NTPase"/>
</dbReference>
<dbReference type="STRING" id="504472.Slin_1095"/>
<dbReference type="HOGENOM" id="CLU_000604_84_3_10"/>
<dbReference type="GO" id="GO:0005886">
    <property type="term" value="C:plasma membrane"/>
    <property type="evidence" value="ECO:0007669"/>
    <property type="project" value="UniProtKB-SubCell"/>
</dbReference>
<name>D2QK24_SPILD</name>
<feature type="domain" description="ABC transporter" evidence="10">
    <location>
        <begin position="352"/>
        <end position="587"/>
    </location>
</feature>
<dbReference type="Pfam" id="PF00005">
    <property type="entry name" value="ABC_tran"/>
    <property type="match status" value="1"/>
</dbReference>
<keyword evidence="4" id="KW-0547">Nucleotide-binding</keyword>
<evidence type="ECO:0000313" key="12">
    <source>
        <dbReference type="EMBL" id="ADB37146.1"/>
    </source>
</evidence>
<dbReference type="GO" id="GO:0005737">
    <property type="term" value="C:cytoplasm"/>
    <property type="evidence" value="ECO:0007669"/>
    <property type="project" value="UniProtKB-ARBA"/>
</dbReference>
<dbReference type="eggNOG" id="COG1132">
    <property type="taxonomic scope" value="Bacteria"/>
</dbReference>